<feature type="site" description="Positions MEP for the nucleophilic attack" evidence="3">
    <location>
        <position position="208"/>
    </location>
</feature>
<evidence type="ECO:0000313" key="5">
    <source>
        <dbReference type="Proteomes" id="UP000659388"/>
    </source>
</evidence>
<gene>
    <name evidence="3" type="primary">ispD</name>
    <name evidence="4" type="ORF">JL102_11385</name>
</gene>
<keyword evidence="5" id="KW-1185">Reference proteome</keyword>
<feature type="site" description="Positions MEP for the nucleophilic attack" evidence="3">
    <location>
        <position position="154"/>
    </location>
</feature>
<dbReference type="InterPro" id="IPR050088">
    <property type="entry name" value="IspD/TarI_cytidylyltransf_bact"/>
</dbReference>
<feature type="site" description="Transition state stabilizer" evidence="3">
    <location>
        <position position="24"/>
    </location>
</feature>
<dbReference type="HAMAP" id="MF_00108">
    <property type="entry name" value="IspD"/>
    <property type="match status" value="1"/>
</dbReference>
<dbReference type="SUPFAM" id="SSF53448">
    <property type="entry name" value="Nucleotide-diphospho-sugar transferases"/>
    <property type="match status" value="1"/>
</dbReference>
<dbReference type="InterPro" id="IPR034683">
    <property type="entry name" value="IspD/TarI"/>
</dbReference>
<dbReference type="CDD" id="cd02516">
    <property type="entry name" value="CDP-ME_synthetase"/>
    <property type="match status" value="1"/>
</dbReference>
<comment type="function">
    <text evidence="3">Catalyzes the formation of 4-diphosphocytidyl-2-C-methyl-D-erythritol from CTP and 2-C-methyl-D-erythritol 4-phosphate (MEP).</text>
</comment>
<comment type="similarity">
    <text evidence="3">Belongs to the IspD/TarI cytidylyltransferase family. IspD subfamily.</text>
</comment>
<protein>
    <recommendedName>
        <fullName evidence="3">2-C-methyl-D-erythritol 4-phosphate cytidylyltransferase</fullName>
        <ecNumber evidence="3">2.7.7.60</ecNumber>
    </recommendedName>
    <alternativeName>
        <fullName evidence="3">4-diphosphocytidyl-2C-methyl-D-erythritol synthase</fullName>
    </alternativeName>
    <alternativeName>
        <fullName evidence="3">MEP cytidylyltransferase</fullName>
        <shortName evidence="3">MCT</shortName>
    </alternativeName>
</protein>
<evidence type="ECO:0000256" key="1">
    <source>
        <dbReference type="ARBA" id="ARBA00022679"/>
    </source>
</evidence>
<dbReference type="InterPro" id="IPR029044">
    <property type="entry name" value="Nucleotide-diphossugar_trans"/>
</dbReference>
<dbReference type="NCBIfam" id="NF001186">
    <property type="entry name" value="PRK00155.2-3"/>
    <property type="match status" value="1"/>
</dbReference>
<evidence type="ECO:0000256" key="3">
    <source>
        <dbReference type="HAMAP-Rule" id="MF_00108"/>
    </source>
</evidence>
<dbReference type="GO" id="GO:0019288">
    <property type="term" value="P:isopentenyl diphosphate biosynthetic process, methylerythritol 4-phosphate pathway"/>
    <property type="evidence" value="ECO:0007669"/>
    <property type="project" value="UniProtKB-UniRule"/>
</dbReference>
<name>A0A937F5H0_9BACT</name>
<dbReference type="EMBL" id="JAESIY010000005">
    <property type="protein sequence ID" value="MBL3656736.1"/>
    <property type="molecule type" value="Genomic_DNA"/>
</dbReference>
<dbReference type="InterPro" id="IPR001228">
    <property type="entry name" value="IspD"/>
</dbReference>
<dbReference type="EC" id="2.7.7.60" evidence="3"/>
<proteinExistence type="inferred from homology"/>
<dbReference type="NCBIfam" id="TIGR00453">
    <property type="entry name" value="ispD"/>
    <property type="match status" value="1"/>
</dbReference>
<dbReference type="Pfam" id="PF01128">
    <property type="entry name" value="IspD"/>
    <property type="match status" value="1"/>
</dbReference>
<dbReference type="FunFam" id="3.90.550.10:FF:000003">
    <property type="entry name" value="2-C-methyl-D-erythritol 4-phosphate cytidylyltransferase"/>
    <property type="match status" value="1"/>
</dbReference>
<comment type="pathway">
    <text evidence="3">Isoprenoid biosynthesis; isopentenyl diphosphate biosynthesis via DXP pathway; isopentenyl diphosphate from 1-deoxy-D-xylulose 5-phosphate: step 2/6.</text>
</comment>
<dbReference type="Proteomes" id="UP000659388">
    <property type="component" value="Unassembled WGS sequence"/>
</dbReference>
<evidence type="ECO:0000256" key="2">
    <source>
        <dbReference type="ARBA" id="ARBA00022695"/>
    </source>
</evidence>
<keyword evidence="1 3" id="KW-0808">Transferase</keyword>
<dbReference type="Gene3D" id="3.90.550.10">
    <property type="entry name" value="Spore Coat Polysaccharide Biosynthesis Protein SpsA, Chain A"/>
    <property type="match status" value="1"/>
</dbReference>
<sequence length="228" mass="25194">MDKKEYAIIVAGGKGSRMNSDLPKQFLALHGKPILMHTLEAFHNYSSAIEIILVLPLKDIDTWKSLCKKHNFSTPYHLTIGGNSRFQSVKNGLNSIQDSSGLVAIHDGVRPLISTHIIDASFRIAAAHKSAVAAVRLKESIRVTTQDTTQAVDRALYRLIQTPQTFDLELIRQAYEIDEVPSLTDDASVAEKAGHKISLFEGSYDNIKVTTPEDLIIAEALMNRKNNG</sequence>
<organism evidence="4 5">
    <name type="scientific">Fulvivirga sediminis</name>
    <dbReference type="NCBI Taxonomy" id="2803949"/>
    <lineage>
        <taxon>Bacteria</taxon>
        <taxon>Pseudomonadati</taxon>
        <taxon>Bacteroidota</taxon>
        <taxon>Cytophagia</taxon>
        <taxon>Cytophagales</taxon>
        <taxon>Fulvivirgaceae</taxon>
        <taxon>Fulvivirga</taxon>
    </lineage>
</organism>
<keyword evidence="2 3" id="KW-0548">Nucleotidyltransferase</keyword>
<evidence type="ECO:0000313" key="4">
    <source>
        <dbReference type="EMBL" id="MBL3656736.1"/>
    </source>
</evidence>
<accession>A0A937F5H0</accession>
<comment type="catalytic activity">
    <reaction evidence="3">
        <text>2-C-methyl-D-erythritol 4-phosphate + CTP + H(+) = 4-CDP-2-C-methyl-D-erythritol + diphosphate</text>
        <dbReference type="Rhea" id="RHEA:13429"/>
        <dbReference type="ChEBI" id="CHEBI:15378"/>
        <dbReference type="ChEBI" id="CHEBI:33019"/>
        <dbReference type="ChEBI" id="CHEBI:37563"/>
        <dbReference type="ChEBI" id="CHEBI:57823"/>
        <dbReference type="ChEBI" id="CHEBI:58262"/>
        <dbReference type="EC" id="2.7.7.60"/>
    </reaction>
</comment>
<dbReference type="AlphaFoldDB" id="A0A937F5H0"/>
<dbReference type="PANTHER" id="PTHR32125">
    <property type="entry name" value="2-C-METHYL-D-ERYTHRITOL 4-PHOSPHATE CYTIDYLYLTRANSFERASE, CHLOROPLASTIC"/>
    <property type="match status" value="1"/>
</dbReference>
<keyword evidence="3" id="KW-0414">Isoprene biosynthesis</keyword>
<comment type="caution">
    <text evidence="4">The sequence shown here is derived from an EMBL/GenBank/DDBJ whole genome shotgun (WGS) entry which is preliminary data.</text>
</comment>
<dbReference type="GO" id="GO:0050518">
    <property type="term" value="F:2-C-methyl-D-erythritol 4-phosphate cytidylyltransferase activity"/>
    <property type="evidence" value="ECO:0007669"/>
    <property type="project" value="UniProtKB-UniRule"/>
</dbReference>
<reference evidence="4" key="1">
    <citation type="submission" date="2021-01" db="EMBL/GenBank/DDBJ databases">
        <title>Fulvivirga kasyanovii gen. nov., sp nov., a novel member of the phylum Bacteroidetes isolated from seawater in a mussel farm.</title>
        <authorList>
            <person name="Zhao L.-H."/>
            <person name="Wang Z.-J."/>
        </authorList>
    </citation>
    <scope>NUCLEOTIDE SEQUENCE</scope>
    <source>
        <strain evidence="4">2943</strain>
    </source>
</reference>
<dbReference type="RefSeq" id="WP_202244519.1">
    <property type="nucleotide sequence ID" value="NZ_JAESIY010000005.1"/>
</dbReference>
<feature type="site" description="Transition state stabilizer" evidence="3">
    <location>
        <position position="17"/>
    </location>
</feature>
<dbReference type="PANTHER" id="PTHR32125:SF4">
    <property type="entry name" value="2-C-METHYL-D-ERYTHRITOL 4-PHOSPHATE CYTIDYLYLTRANSFERASE, CHLOROPLASTIC"/>
    <property type="match status" value="1"/>
</dbReference>